<dbReference type="Gene3D" id="1.20.5.4130">
    <property type="match status" value="1"/>
</dbReference>
<dbReference type="Gene3D" id="1.10.10.10">
    <property type="entry name" value="Winged helix-like DNA-binding domain superfamily/Winged helix DNA-binding domain"/>
    <property type="match status" value="1"/>
</dbReference>
<dbReference type="FunFam" id="1.10.10.10:FF:000322">
    <property type="entry name" value="Probable disease resistance protein At1g63360"/>
    <property type="match status" value="1"/>
</dbReference>
<comment type="similarity">
    <text evidence="1">Belongs to the disease resistance NB-LRR family.</text>
</comment>
<evidence type="ECO:0000256" key="6">
    <source>
        <dbReference type="SAM" id="MobiDB-lite"/>
    </source>
</evidence>
<reference evidence="10" key="1">
    <citation type="submission" date="2020-07" db="EMBL/GenBank/DDBJ databases">
        <title>Genome sequence and genetic diversity analysis of an under-domesticated orphan crop, white fonio (Digitaria exilis).</title>
        <authorList>
            <person name="Bennetzen J.L."/>
            <person name="Chen S."/>
            <person name="Ma X."/>
            <person name="Wang X."/>
            <person name="Yssel A.E.J."/>
            <person name="Chaluvadi S.R."/>
            <person name="Johnson M."/>
            <person name="Gangashetty P."/>
            <person name="Hamidou F."/>
            <person name="Sanogo M.D."/>
            <person name="Zwaenepoel A."/>
            <person name="Wallace J."/>
            <person name="Van De Peer Y."/>
            <person name="Van Deynze A."/>
        </authorList>
    </citation>
    <scope>NUCLEOTIDE SEQUENCE</scope>
    <source>
        <tissue evidence="10">Leaves</tissue>
    </source>
</reference>
<evidence type="ECO:0000259" key="8">
    <source>
        <dbReference type="Pfam" id="PF18052"/>
    </source>
</evidence>
<feature type="domain" description="Disease resistance N-terminal" evidence="8">
    <location>
        <begin position="5"/>
        <end position="86"/>
    </location>
</feature>
<dbReference type="InterPro" id="IPR041118">
    <property type="entry name" value="Rx_N"/>
</dbReference>
<dbReference type="CDD" id="cd14798">
    <property type="entry name" value="RX-CC_like"/>
    <property type="match status" value="1"/>
</dbReference>
<dbReference type="OrthoDB" id="656090at2759"/>
<dbReference type="GO" id="GO:0042742">
    <property type="term" value="P:defense response to bacterium"/>
    <property type="evidence" value="ECO:0007669"/>
    <property type="project" value="UniProtKB-ARBA"/>
</dbReference>
<dbReference type="InterPro" id="IPR038005">
    <property type="entry name" value="RX-like_CC"/>
</dbReference>
<feature type="domain" description="NB-ARC" evidence="7">
    <location>
        <begin position="387"/>
        <end position="499"/>
    </location>
</feature>
<protein>
    <recommendedName>
        <fullName evidence="12">Rx N-terminal domain-containing protein</fullName>
    </recommendedName>
</protein>
<evidence type="ECO:0000259" key="7">
    <source>
        <dbReference type="Pfam" id="PF00931"/>
    </source>
</evidence>
<evidence type="ECO:0000313" key="10">
    <source>
        <dbReference type="EMBL" id="KAF8662667.1"/>
    </source>
</evidence>
<evidence type="ECO:0000256" key="1">
    <source>
        <dbReference type="ARBA" id="ARBA00008894"/>
    </source>
</evidence>
<feature type="region of interest" description="Disordered" evidence="6">
    <location>
        <begin position="296"/>
        <end position="330"/>
    </location>
</feature>
<sequence>MAQSAVSSLLGQLSGLLVDEAKLLGGVRRDVLFIKGEMESMQGFLLDADGSGPSNQVMAWRRQVREVAYDSQKCIDLYVQTVGASRPSAGLLGSVGRLPQLFRTMPARHRIAVEIKELKDRAREVGERRRRYGVKAPKGLIGGTAISAGPLLLPQQQQRQEAVEQARRRRAIAEATDWINTDAKHVMNWIAPGSGESLLQEERHTTFMEDVLKILHVPHYTTDTIISELISLTGNRADATSFLKDHAMQWAEWVVNDVRFLLQEVIKVVVSSSIEEGAHDVLHKLKDVWDGLFGDDESAKEEEPMPEAAAAADTSSAEEEPPEAAASQDGDHHIISLRWLQRVLESKGIKFMPGQHEGPRFLAIVTPPVVIKNQEDEDHRQDHRRATEIARRVYEHYSSHGRPFDFTIWVNAESHSKPRTMLQDILHQLENVGGKKIGTATTNMEGDGEVLRQEIKKRLTGKKYLIFLADHLQDNTSWTEILSALPADSSDDLSSIILTPLVQQGYQYVGWFALSLFFLIKHSRYRVYFYSHLVATKNKARELLQESRHQDLQGGIDNILATCRWDSVSTNLFLHALHANPHRSKVELERLHLCLNEFSTVSNAINMIRFCYDDLPNHYKVCFMYLSIFPPDSKIRRTSLVRRWSAEGLVVGRDGLSATDEAERCFNELVDRGLLLPADNTENPSGKSF</sequence>
<dbReference type="EMBL" id="JACEFO010002380">
    <property type="protein sequence ID" value="KAF8662667.1"/>
    <property type="molecule type" value="Genomic_DNA"/>
</dbReference>
<keyword evidence="2" id="KW-0433">Leucine-rich repeat</keyword>
<dbReference type="SUPFAM" id="SSF52540">
    <property type="entry name" value="P-loop containing nucleoside triphosphate hydrolases"/>
    <property type="match status" value="1"/>
</dbReference>
<dbReference type="Pfam" id="PF18052">
    <property type="entry name" value="Rx_N"/>
    <property type="match status" value="1"/>
</dbReference>
<evidence type="ECO:0000256" key="4">
    <source>
        <dbReference type="ARBA" id="ARBA00022741"/>
    </source>
</evidence>
<feature type="compositionally biased region" description="Low complexity" evidence="6">
    <location>
        <begin position="306"/>
        <end position="315"/>
    </location>
</feature>
<evidence type="ECO:0000256" key="2">
    <source>
        <dbReference type="ARBA" id="ARBA00022614"/>
    </source>
</evidence>
<evidence type="ECO:0000256" key="5">
    <source>
        <dbReference type="ARBA" id="ARBA00022821"/>
    </source>
</evidence>
<comment type="caution">
    <text evidence="10">The sequence shown here is derived from an EMBL/GenBank/DDBJ whole genome shotgun (WGS) entry which is preliminary data.</text>
</comment>
<dbReference type="Pfam" id="PF23559">
    <property type="entry name" value="WHD_DRP"/>
    <property type="match status" value="1"/>
</dbReference>
<dbReference type="AlphaFoldDB" id="A0A835E193"/>
<evidence type="ECO:0000256" key="3">
    <source>
        <dbReference type="ARBA" id="ARBA00022737"/>
    </source>
</evidence>
<keyword evidence="4" id="KW-0547">Nucleotide-binding</keyword>
<evidence type="ECO:0000313" key="11">
    <source>
        <dbReference type="Proteomes" id="UP000636709"/>
    </source>
</evidence>
<proteinExistence type="inferred from homology"/>
<dbReference type="Pfam" id="PF00931">
    <property type="entry name" value="NB-ARC"/>
    <property type="match status" value="1"/>
</dbReference>
<evidence type="ECO:0000259" key="9">
    <source>
        <dbReference type="Pfam" id="PF23559"/>
    </source>
</evidence>
<dbReference type="GO" id="GO:0002758">
    <property type="term" value="P:innate immune response-activating signaling pathway"/>
    <property type="evidence" value="ECO:0007669"/>
    <property type="project" value="UniProtKB-ARBA"/>
</dbReference>
<dbReference type="Proteomes" id="UP000636709">
    <property type="component" value="Unassembled WGS sequence"/>
</dbReference>
<accession>A0A835E193</accession>
<gene>
    <name evidence="10" type="ORF">HU200_056269</name>
</gene>
<keyword evidence="3" id="KW-0677">Repeat</keyword>
<dbReference type="PANTHER" id="PTHR19338">
    <property type="entry name" value="TRANSLOCASE OF INNER MITOCHONDRIAL MEMBRANE 13 HOMOLOG"/>
    <property type="match status" value="1"/>
</dbReference>
<organism evidence="10 11">
    <name type="scientific">Digitaria exilis</name>
    <dbReference type="NCBI Taxonomy" id="1010633"/>
    <lineage>
        <taxon>Eukaryota</taxon>
        <taxon>Viridiplantae</taxon>
        <taxon>Streptophyta</taxon>
        <taxon>Embryophyta</taxon>
        <taxon>Tracheophyta</taxon>
        <taxon>Spermatophyta</taxon>
        <taxon>Magnoliopsida</taxon>
        <taxon>Liliopsida</taxon>
        <taxon>Poales</taxon>
        <taxon>Poaceae</taxon>
        <taxon>PACMAD clade</taxon>
        <taxon>Panicoideae</taxon>
        <taxon>Panicodae</taxon>
        <taxon>Paniceae</taxon>
        <taxon>Anthephorinae</taxon>
        <taxon>Digitaria</taxon>
    </lineage>
</organism>
<dbReference type="PANTHER" id="PTHR19338:SF0">
    <property type="entry name" value="MITOCHONDRIAL IMPORT INNER MEMBRANE TRANSLOCASE SUBUNIT TIM13"/>
    <property type="match status" value="1"/>
</dbReference>
<keyword evidence="11" id="KW-1185">Reference proteome</keyword>
<feature type="domain" description="Disease resistance protein winged helix" evidence="9">
    <location>
        <begin position="628"/>
        <end position="676"/>
    </location>
</feature>
<dbReference type="InterPro" id="IPR058922">
    <property type="entry name" value="WHD_DRP"/>
</dbReference>
<dbReference type="InterPro" id="IPR027417">
    <property type="entry name" value="P-loop_NTPase"/>
</dbReference>
<dbReference type="GO" id="GO:0009626">
    <property type="term" value="P:plant-type hypersensitive response"/>
    <property type="evidence" value="ECO:0007669"/>
    <property type="project" value="UniProtKB-ARBA"/>
</dbReference>
<dbReference type="Gene3D" id="3.40.50.300">
    <property type="entry name" value="P-loop containing nucleotide triphosphate hydrolases"/>
    <property type="match status" value="1"/>
</dbReference>
<name>A0A835E193_9POAL</name>
<evidence type="ECO:0008006" key="12">
    <source>
        <dbReference type="Google" id="ProtNLM"/>
    </source>
</evidence>
<dbReference type="GO" id="GO:0043531">
    <property type="term" value="F:ADP binding"/>
    <property type="evidence" value="ECO:0007669"/>
    <property type="project" value="InterPro"/>
</dbReference>
<keyword evidence="5" id="KW-0611">Plant defense</keyword>
<dbReference type="InterPro" id="IPR002182">
    <property type="entry name" value="NB-ARC"/>
</dbReference>
<dbReference type="InterPro" id="IPR036388">
    <property type="entry name" value="WH-like_DNA-bd_sf"/>
</dbReference>